<proteinExistence type="predicted"/>
<evidence type="ECO:0000313" key="3">
    <source>
        <dbReference type="Proteomes" id="UP000283433"/>
    </source>
</evidence>
<name>A0A419S388_9SPHI</name>
<gene>
    <name evidence="2" type="ORF">BCY91_09365</name>
</gene>
<feature type="region of interest" description="Disordered" evidence="1">
    <location>
        <begin position="29"/>
        <end position="90"/>
    </location>
</feature>
<dbReference type="EMBL" id="MBTA01000027">
    <property type="protein sequence ID" value="RKD13762.1"/>
    <property type="molecule type" value="Genomic_DNA"/>
</dbReference>
<sequence length="166" mass="19068">MNGLLVALIIISFLIKAYQNFKKESEKAAERAKQADAQRRASQSQTVPTVPHPPVLVEQPSRKQTAKTLQEEHPRQAERKSAYRAETKPAYQAVPVQNKKAVKQKELLTTDYYNPEIPSAEVLANRKIHEKHKHGIKLPKRERHVAADFNFKQALIYDAILHRPKY</sequence>
<reference evidence="2 3" key="1">
    <citation type="submission" date="2016-07" db="EMBL/GenBank/DDBJ databases">
        <title>Genome of Pelobium manganitolerans.</title>
        <authorList>
            <person name="Wu S."/>
            <person name="Wang G."/>
        </authorList>
    </citation>
    <scope>NUCLEOTIDE SEQUENCE [LARGE SCALE GENOMIC DNA]</scope>
    <source>
        <strain evidence="2 3">YS-25</strain>
    </source>
</reference>
<dbReference type="OrthoDB" id="793629at2"/>
<protein>
    <submittedName>
        <fullName evidence="2">Uncharacterized protein</fullName>
    </submittedName>
</protein>
<keyword evidence="3" id="KW-1185">Reference proteome</keyword>
<accession>A0A419S388</accession>
<dbReference type="AlphaFoldDB" id="A0A419S388"/>
<feature type="compositionally biased region" description="Low complexity" evidence="1">
    <location>
        <begin position="40"/>
        <end position="49"/>
    </location>
</feature>
<dbReference type="Proteomes" id="UP000283433">
    <property type="component" value="Unassembled WGS sequence"/>
</dbReference>
<feature type="compositionally biased region" description="Basic and acidic residues" evidence="1">
    <location>
        <begin position="69"/>
        <end position="87"/>
    </location>
</feature>
<evidence type="ECO:0000313" key="2">
    <source>
        <dbReference type="EMBL" id="RKD13762.1"/>
    </source>
</evidence>
<feature type="compositionally biased region" description="Basic and acidic residues" evidence="1">
    <location>
        <begin position="29"/>
        <end position="39"/>
    </location>
</feature>
<evidence type="ECO:0000256" key="1">
    <source>
        <dbReference type="SAM" id="MobiDB-lite"/>
    </source>
</evidence>
<dbReference type="RefSeq" id="WP_120182672.1">
    <property type="nucleotide sequence ID" value="NZ_MBTA01000027.1"/>
</dbReference>
<comment type="caution">
    <text evidence="2">The sequence shown here is derived from an EMBL/GenBank/DDBJ whole genome shotgun (WGS) entry which is preliminary data.</text>
</comment>
<organism evidence="2 3">
    <name type="scientific">Pelobium manganitolerans</name>
    <dbReference type="NCBI Taxonomy" id="1842495"/>
    <lineage>
        <taxon>Bacteria</taxon>
        <taxon>Pseudomonadati</taxon>
        <taxon>Bacteroidota</taxon>
        <taxon>Sphingobacteriia</taxon>
        <taxon>Sphingobacteriales</taxon>
        <taxon>Sphingobacteriaceae</taxon>
        <taxon>Pelobium</taxon>
    </lineage>
</organism>